<dbReference type="AlphaFoldDB" id="A0A272EVM9"/>
<name>A0A272EVM9_9RHOO</name>
<comment type="caution">
    <text evidence="2">The sequence shown here is derived from an EMBL/GenBank/DDBJ whole genome shotgun (WGS) entry which is preliminary data.</text>
</comment>
<reference evidence="1 4" key="1">
    <citation type="submission" date="2016-08" db="EMBL/GenBank/DDBJ databases">
        <title>Candidatus Dactylopiibacterium carminicum genome sequence.</title>
        <authorList>
            <person name="Ramirez-Puebla S.T."/>
            <person name="Ormeno-Orrillo E."/>
            <person name="Vera-Ponce De Leon A."/>
            <person name="Luis L."/>
            <person name="Sanchez-Flores A."/>
            <person name="Monica R."/>
            <person name="Martinez-Romero E."/>
        </authorList>
    </citation>
    <scope>NUCLEOTIDE SEQUENCE [LARGE SCALE GENOMIC DNA]</scope>
    <source>
        <strain evidence="1">END1</strain>
    </source>
</reference>
<dbReference type="EMBL" id="MDUX01000012">
    <property type="protein sequence ID" value="KAF7599904.1"/>
    <property type="molecule type" value="Genomic_DNA"/>
</dbReference>
<dbReference type="Gene3D" id="2.130.10.10">
    <property type="entry name" value="YVTN repeat-like/Quinoprotein amine dehydrogenase"/>
    <property type="match status" value="1"/>
</dbReference>
<evidence type="ECO:0008006" key="5">
    <source>
        <dbReference type="Google" id="ProtNLM"/>
    </source>
</evidence>
<sequence length="759" mass="80851">MRISTDKDNISLQFRQGSAGGVSSSVTATIHGSLPKSLTQLYIKIFVEGEAILPNITTTILSNTQARFDVFPRSTLAAGTYTGKITFYACSDAACTAPLGGTPITLPYSVNVIGTMQVQPGSLDFDTTEGSSAAAQVLNVIFPDPNAKRDIRITTQYAQGQGWLSVNQTVDSVSVVASAAALAQGDYSANLTVTPLADTSPAVTIPVRFHVAGSLAELDDINLVVNAQTTDAELSAHTPVRSNIDGVTWTASSDANWLVVTRAAGNTDDAVEYSISKTALNSWENFSTHTATITITPSQSAQSPQSFTVSVRKELPEIDVLGPHALMKDREAMLYIRGRGFAKVSGLVSRLSLGNLTPISITPTGDTQITVRLRADVAGQHVVGISNALNFTPPSKVLHVIDTENYTTAVVPVPGKKRSVVFDPVRKALYAANTEMGTLTRARFTGSGWATDAVSIPAILDVGLGPNGSEIIVTTSSGTLSLLDPETLGTIFSLSHPSGFASVPETGLGISTTNDGRSWLTTDKSSSWNTLSYFDYRTRTIQLLSIQPELRTMFYNGPWTAMSRNGERLLVFQSSSISPRPPMLYMDASTSVLKENSSNIEFVYSMSLSDDGNRALLEQKVYDADFKLIGEAVIPDADYSAVTGVLSPDGSHVYLLASPVSASSTEKKLRLYVFDAGIAAGTQATLPLSDSEILPSVVDCPMSYGARNCSSLKATISLDGKTLFFTDSANLTVVPIPAFSNLNIQANKASPPQVWPQRH</sequence>
<keyword evidence="4" id="KW-1185">Reference proteome</keyword>
<dbReference type="InterPro" id="IPR015943">
    <property type="entry name" value="WD40/YVTN_repeat-like_dom_sf"/>
</dbReference>
<dbReference type="SUPFAM" id="SSF50969">
    <property type="entry name" value="YVTN repeat-like/Quinoprotein amine dehydrogenase"/>
    <property type="match status" value="1"/>
</dbReference>
<gene>
    <name evidence="1" type="ORF">BGI27_05505</name>
    <name evidence="2" type="ORF">CGU29_04840</name>
</gene>
<evidence type="ECO:0000313" key="1">
    <source>
        <dbReference type="EMBL" id="KAF7599904.1"/>
    </source>
</evidence>
<evidence type="ECO:0000313" key="4">
    <source>
        <dbReference type="Proteomes" id="UP000623509"/>
    </source>
</evidence>
<accession>A0A272EVM9</accession>
<dbReference type="Proteomes" id="UP000216107">
    <property type="component" value="Unassembled WGS sequence"/>
</dbReference>
<reference evidence="2 3" key="2">
    <citation type="submission" date="2017-07" db="EMBL/GenBank/DDBJ databases">
        <title>Candidatus Dactylopiibacterium carminicum, a nitrogen-fixing symbiont of the cochineal insect Dactylopius coccus and Dactylopius opuntiae (Hemiptera: Coccoidea: Dactylopiidae).</title>
        <authorList>
            <person name="Vera A."/>
        </authorList>
    </citation>
    <scope>NUCLEOTIDE SEQUENCE [LARGE SCALE GENOMIC DNA]</scope>
    <source>
        <strain evidence="2 3">NFDCM</strain>
    </source>
</reference>
<proteinExistence type="predicted"/>
<evidence type="ECO:0000313" key="3">
    <source>
        <dbReference type="Proteomes" id="UP000216107"/>
    </source>
</evidence>
<organism evidence="2 3">
    <name type="scientific">Candidatus Dactylopiibacterium carminicum</name>
    <dbReference type="NCBI Taxonomy" id="857335"/>
    <lineage>
        <taxon>Bacteria</taxon>
        <taxon>Pseudomonadati</taxon>
        <taxon>Pseudomonadota</taxon>
        <taxon>Betaproteobacteria</taxon>
        <taxon>Rhodocyclales</taxon>
        <taxon>Rhodocyclaceae</taxon>
        <taxon>Candidatus Dactylopiibacterium</taxon>
    </lineage>
</organism>
<dbReference type="InterPro" id="IPR011044">
    <property type="entry name" value="Quino_amine_DH_bsu"/>
</dbReference>
<dbReference type="EMBL" id="NMRN01000009">
    <property type="protein sequence ID" value="PAS94157.1"/>
    <property type="molecule type" value="Genomic_DNA"/>
</dbReference>
<protein>
    <recommendedName>
        <fullName evidence="5">BACON domain-containing protein</fullName>
    </recommendedName>
</protein>
<dbReference type="Proteomes" id="UP000623509">
    <property type="component" value="Unassembled WGS sequence"/>
</dbReference>
<evidence type="ECO:0000313" key="2">
    <source>
        <dbReference type="EMBL" id="PAS94157.1"/>
    </source>
</evidence>